<proteinExistence type="predicted"/>
<dbReference type="PANTHER" id="PTHR34502:SF3">
    <property type="entry name" value="DUF6594 DOMAIN-CONTAINING PROTEIN"/>
    <property type="match status" value="1"/>
</dbReference>
<accession>A0A6A7A3B1</accession>
<dbReference type="Pfam" id="PF20237">
    <property type="entry name" value="DUF6594"/>
    <property type="match status" value="1"/>
</dbReference>
<feature type="region of interest" description="Disordered" evidence="1">
    <location>
        <begin position="1"/>
        <end position="24"/>
    </location>
</feature>
<dbReference type="EMBL" id="MU006224">
    <property type="protein sequence ID" value="KAF2827613.1"/>
    <property type="molecule type" value="Genomic_DNA"/>
</dbReference>
<dbReference type="OrthoDB" id="3533814at2759"/>
<keyword evidence="4" id="KW-1185">Reference proteome</keyword>
<evidence type="ECO:0000256" key="1">
    <source>
        <dbReference type="SAM" id="MobiDB-lite"/>
    </source>
</evidence>
<dbReference type="AlphaFoldDB" id="A0A6A7A3B1"/>
<evidence type="ECO:0000313" key="4">
    <source>
        <dbReference type="Proteomes" id="UP000799424"/>
    </source>
</evidence>
<dbReference type="Proteomes" id="UP000799424">
    <property type="component" value="Unassembled WGS sequence"/>
</dbReference>
<evidence type="ECO:0000259" key="2">
    <source>
        <dbReference type="Pfam" id="PF20237"/>
    </source>
</evidence>
<organism evidence="3 4">
    <name type="scientific">Ophiobolus disseminans</name>
    <dbReference type="NCBI Taxonomy" id="1469910"/>
    <lineage>
        <taxon>Eukaryota</taxon>
        <taxon>Fungi</taxon>
        <taxon>Dikarya</taxon>
        <taxon>Ascomycota</taxon>
        <taxon>Pezizomycotina</taxon>
        <taxon>Dothideomycetes</taxon>
        <taxon>Pleosporomycetidae</taxon>
        <taxon>Pleosporales</taxon>
        <taxon>Pleosporineae</taxon>
        <taxon>Phaeosphaeriaceae</taxon>
        <taxon>Ophiobolus</taxon>
    </lineage>
</organism>
<gene>
    <name evidence="3" type="ORF">CC86DRAFT_369704</name>
</gene>
<name>A0A6A7A3B1_9PLEO</name>
<dbReference type="PANTHER" id="PTHR34502">
    <property type="entry name" value="DUF6594 DOMAIN-CONTAINING PROTEIN-RELATED"/>
    <property type="match status" value="1"/>
</dbReference>
<evidence type="ECO:0000313" key="3">
    <source>
        <dbReference type="EMBL" id="KAF2827613.1"/>
    </source>
</evidence>
<dbReference type="InterPro" id="IPR046529">
    <property type="entry name" value="DUF6594"/>
</dbReference>
<protein>
    <recommendedName>
        <fullName evidence="2">DUF6594 domain-containing protein</fullName>
    </recommendedName>
</protein>
<sequence length="245" mass="28381">MTGNASTDEKIRNLPTMPTDTDATSRGDAIIEIRDDSDLVPRVSSQYTRSSVNVGSAQPQTNKKRSHVLQRITGSFKPQSDPIDVTETRTRDLENTPNGFPRLAAFQSSDINFSLYRSFRYLHSRVLLDLQDEITSLEKQLDYMDEEDHEDDPARLQSRYVDIDRAVRDGRSPNRPEILRKIRAKLLDYDEILIKARQLESFQKPSERNYRSVRNYYHNNKPLMDSETDSIRTKDDIVSLRNGRE</sequence>
<reference evidence="3" key="1">
    <citation type="journal article" date="2020" name="Stud. Mycol.">
        <title>101 Dothideomycetes genomes: a test case for predicting lifestyles and emergence of pathogens.</title>
        <authorList>
            <person name="Haridas S."/>
            <person name="Albert R."/>
            <person name="Binder M."/>
            <person name="Bloem J."/>
            <person name="Labutti K."/>
            <person name="Salamov A."/>
            <person name="Andreopoulos B."/>
            <person name="Baker S."/>
            <person name="Barry K."/>
            <person name="Bills G."/>
            <person name="Bluhm B."/>
            <person name="Cannon C."/>
            <person name="Castanera R."/>
            <person name="Culley D."/>
            <person name="Daum C."/>
            <person name="Ezra D."/>
            <person name="Gonzalez J."/>
            <person name="Henrissat B."/>
            <person name="Kuo A."/>
            <person name="Liang C."/>
            <person name="Lipzen A."/>
            <person name="Lutzoni F."/>
            <person name="Magnuson J."/>
            <person name="Mondo S."/>
            <person name="Nolan M."/>
            <person name="Ohm R."/>
            <person name="Pangilinan J."/>
            <person name="Park H.-J."/>
            <person name="Ramirez L."/>
            <person name="Alfaro M."/>
            <person name="Sun H."/>
            <person name="Tritt A."/>
            <person name="Yoshinaga Y."/>
            <person name="Zwiers L.-H."/>
            <person name="Turgeon B."/>
            <person name="Goodwin S."/>
            <person name="Spatafora J."/>
            <person name="Crous P."/>
            <person name="Grigoriev I."/>
        </authorList>
    </citation>
    <scope>NUCLEOTIDE SEQUENCE</scope>
    <source>
        <strain evidence="3">CBS 113818</strain>
    </source>
</reference>
<feature type="domain" description="DUF6594" evidence="2">
    <location>
        <begin position="100"/>
        <end position="243"/>
    </location>
</feature>